<dbReference type="EMBL" id="JBBNAF010000010">
    <property type="protein sequence ID" value="KAK9108322.1"/>
    <property type="molecule type" value="Genomic_DNA"/>
</dbReference>
<dbReference type="InterPro" id="IPR027944">
    <property type="entry name" value="SEO_C"/>
</dbReference>
<evidence type="ECO:0000259" key="2">
    <source>
        <dbReference type="Pfam" id="PF14577"/>
    </source>
</evidence>
<evidence type="ECO:0000259" key="1">
    <source>
        <dbReference type="Pfam" id="PF14576"/>
    </source>
</evidence>
<dbReference type="GO" id="GO:0010088">
    <property type="term" value="P:phloem development"/>
    <property type="evidence" value="ECO:0007669"/>
    <property type="project" value="InterPro"/>
</dbReference>
<keyword evidence="4" id="KW-1185">Reference proteome</keyword>
<accession>A0AAP0NHG7</accession>
<dbReference type="Pfam" id="PF14577">
    <property type="entry name" value="SEO_C"/>
    <property type="match status" value="2"/>
</dbReference>
<dbReference type="Proteomes" id="UP001420932">
    <property type="component" value="Unassembled WGS sequence"/>
</dbReference>
<comment type="caution">
    <text evidence="3">The sequence shown here is derived from an EMBL/GenBank/DDBJ whole genome shotgun (WGS) entry which is preliminary data.</text>
</comment>
<feature type="domain" description="Sieve element occlusion C-terminal" evidence="2">
    <location>
        <begin position="453"/>
        <end position="488"/>
    </location>
</feature>
<dbReference type="InterPro" id="IPR039299">
    <property type="entry name" value="SEOA"/>
</dbReference>
<dbReference type="Pfam" id="PF14576">
    <property type="entry name" value="SEO_N"/>
    <property type="match status" value="1"/>
</dbReference>
<gene>
    <name evidence="3" type="ORF">Syun_024333</name>
</gene>
<feature type="domain" description="Sieve element occlusion C-terminal" evidence="2">
    <location>
        <begin position="490"/>
        <end position="652"/>
    </location>
</feature>
<organism evidence="3 4">
    <name type="scientific">Stephania yunnanensis</name>
    <dbReference type="NCBI Taxonomy" id="152371"/>
    <lineage>
        <taxon>Eukaryota</taxon>
        <taxon>Viridiplantae</taxon>
        <taxon>Streptophyta</taxon>
        <taxon>Embryophyta</taxon>
        <taxon>Tracheophyta</taxon>
        <taxon>Spermatophyta</taxon>
        <taxon>Magnoliopsida</taxon>
        <taxon>Ranunculales</taxon>
        <taxon>Menispermaceae</taxon>
        <taxon>Menispermoideae</taxon>
        <taxon>Cissampelideae</taxon>
        <taxon>Stephania</taxon>
    </lineage>
</organism>
<protein>
    <recommendedName>
        <fullName evidence="5">Protein SIEVE ELEMENT OCCLUSION C</fullName>
    </recommendedName>
</protein>
<evidence type="ECO:0008006" key="5">
    <source>
        <dbReference type="Google" id="ProtNLM"/>
    </source>
</evidence>
<evidence type="ECO:0000313" key="4">
    <source>
        <dbReference type="Proteomes" id="UP001420932"/>
    </source>
</evidence>
<proteinExistence type="predicted"/>
<reference evidence="3 4" key="1">
    <citation type="submission" date="2024-01" db="EMBL/GenBank/DDBJ databases">
        <title>Genome assemblies of Stephania.</title>
        <authorList>
            <person name="Yang L."/>
        </authorList>
    </citation>
    <scope>NUCLEOTIDE SEQUENCE [LARGE SCALE GENOMIC DNA]</scope>
    <source>
        <strain evidence="3">YNDBR</strain>
        <tissue evidence="3">Leaf</tissue>
    </source>
</reference>
<dbReference type="PANTHER" id="PTHR33232:SF11">
    <property type="entry name" value="PROTEIN SIEVE ELEMENT OCCLUSION C"/>
    <property type="match status" value="1"/>
</dbReference>
<dbReference type="InterPro" id="IPR027942">
    <property type="entry name" value="SEO_N"/>
</dbReference>
<name>A0AAP0NHG7_9MAGN</name>
<sequence>MHSVESEPVKCLLKSLEEDVLVKKIILTHDPGHAHQINCASLLHSVQDVMFHTNSSSVSRTYLEAASGKDECGSLSDSHGTLGQVIYAISSELLCVCSEGRDLHTKTMMLFDLLGNFKWDAKVVLVLAAFAISYGEFWLVSQLHPLNPLAVAVAKLKQLPTNLSAFKPRLKALSSLVKTMVDVAKFMIEDEGLRMQHLKLDDKENITTDFQIYVSAYWIIRSSFTCSSLITDMINPQKLTSTSNAAWELSSLVYKMSSISKRLKKKADIYHLVIEDLMRQKLLFLSKEGCKDNQEMLHVLFGLTDDTPLRDGFSQKVVGLSEVVNKVVILLISKPVILPTHELLFLIQQTSSSPQLDDNERGHKIVWVPISSSSWTDLEIETFTHLSNNLPWYSLRKPWLLSKATLNYIKQMWEFIDEPVMVVLDTSGTVTSINAMDMIYIWGVLAYPFSTLKEEQLWQETSWSLQLVIGEIDPSLLLLVQQGKPVCLKPEENVSKILDAVAQENLSSYLSHHNKQYFWLRLESIRRSKSRLGKTVDDDRVLKEITFLMGDRDTETVQGWALFGEGTSSDTVLLQGRQLMDQLKLYSLWEENIGKLGLSGALKRALEPPVLAETCSNSSIVPYTDERLSGGTTVFCEKCNSPMKKFVFYQCQGITTEQTSS</sequence>
<dbReference type="AlphaFoldDB" id="A0AAP0NHG7"/>
<dbReference type="PANTHER" id="PTHR33232">
    <property type="entry name" value="PROTEIN SIEVE ELEMENT OCCLUSION B-LIKE"/>
    <property type="match status" value="1"/>
</dbReference>
<feature type="domain" description="Sieve element occlusion N-terminal" evidence="1">
    <location>
        <begin position="17"/>
        <end position="279"/>
    </location>
</feature>
<evidence type="ECO:0000313" key="3">
    <source>
        <dbReference type="EMBL" id="KAK9108322.1"/>
    </source>
</evidence>